<feature type="region of interest" description="Disordered" evidence="1">
    <location>
        <begin position="78"/>
        <end position="120"/>
    </location>
</feature>
<evidence type="ECO:0000256" key="1">
    <source>
        <dbReference type="SAM" id="MobiDB-lite"/>
    </source>
</evidence>
<proteinExistence type="predicted"/>
<sequence>MDALASKGPGGARCEPTADQLRVLEQELAARPAAHGWDEDQRWTLARIAHQQLGGPIVLVWDNLNTHRGAAMRELVATRPWPSSTRSKRCGPTSNQAWPTGPSRPSTNSPGSVMGPGADG</sequence>
<protein>
    <recommendedName>
        <fullName evidence="4">Tc1-like transposase DDE domain-containing protein</fullName>
    </recommendedName>
</protein>
<keyword evidence="3" id="KW-1185">Reference proteome</keyword>
<dbReference type="RefSeq" id="WP_377858752.1">
    <property type="nucleotide sequence ID" value="NZ_JBHLZU010000024.1"/>
</dbReference>
<feature type="compositionally biased region" description="Polar residues" evidence="1">
    <location>
        <begin position="92"/>
        <end position="111"/>
    </location>
</feature>
<reference evidence="2 3" key="1">
    <citation type="submission" date="2024-09" db="EMBL/GenBank/DDBJ databases">
        <authorList>
            <person name="Sun Q."/>
            <person name="Mori K."/>
        </authorList>
    </citation>
    <scope>NUCLEOTIDE SEQUENCE [LARGE SCALE GENOMIC DNA]</scope>
    <source>
        <strain evidence="2 3">TBRC 7907</strain>
    </source>
</reference>
<gene>
    <name evidence="2" type="ORF">ACFFQA_28285</name>
</gene>
<evidence type="ECO:0000313" key="3">
    <source>
        <dbReference type="Proteomes" id="UP001589693"/>
    </source>
</evidence>
<comment type="caution">
    <text evidence="2">The sequence shown here is derived from an EMBL/GenBank/DDBJ whole genome shotgun (WGS) entry which is preliminary data.</text>
</comment>
<evidence type="ECO:0000313" key="2">
    <source>
        <dbReference type="EMBL" id="MFB9907852.1"/>
    </source>
</evidence>
<accession>A0ABV6A3X3</accession>
<name>A0ABV6A3X3_9PSEU</name>
<dbReference type="Proteomes" id="UP001589693">
    <property type="component" value="Unassembled WGS sequence"/>
</dbReference>
<organism evidence="2 3">
    <name type="scientific">Allokutzneria oryzae</name>
    <dbReference type="NCBI Taxonomy" id="1378989"/>
    <lineage>
        <taxon>Bacteria</taxon>
        <taxon>Bacillati</taxon>
        <taxon>Actinomycetota</taxon>
        <taxon>Actinomycetes</taxon>
        <taxon>Pseudonocardiales</taxon>
        <taxon>Pseudonocardiaceae</taxon>
        <taxon>Allokutzneria</taxon>
    </lineage>
</organism>
<dbReference type="EMBL" id="JBHLZU010000024">
    <property type="protein sequence ID" value="MFB9907852.1"/>
    <property type="molecule type" value="Genomic_DNA"/>
</dbReference>
<evidence type="ECO:0008006" key="4">
    <source>
        <dbReference type="Google" id="ProtNLM"/>
    </source>
</evidence>